<accession>A0ABR1K949</accession>
<feature type="compositionally biased region" description="Low complexity" evidence="1">
    <location>
        <begin position="200"/>
        <end position="213"/>
    </location>
</feature>
<organism evidence="2 3">
    <name type="scientific">Marasmiellus scandens</name>
    <dbReference type="NCBI Taxonomy" id="2682957"/>
    <lineage>
        <taxon>Eukaryota</taxon>
        <taxon>Fungi</taxon>
        <taxon>Dikarya</taxon>
        <taxon>Basidiomycota</taxon>
        <taxon>Agaricomycotina</taxon>
        <taxon>Agaricomycetes</taxon>
        <taxon>Agaricomycetidae</taxon>
        <taxon>Agaricales</taxon>
        <taxon>Marasmiineae</taxon>
        <taxon>Omphalotaceae</taxon>
        <taxon>Marasmiellus</taxon>
    </lineage>
</organism>
<comment type="caution">
    <text evidence="2">The sequence shown here is derived from an EMBL/GenBank/DDBJ whole genome shotgun (WGS) entry which is preliminary data.</text>
</comment>
<feature type="region of interest" description="Disordered" evidence="1">
    <location>
        <begin position="375"/>
        <end position="399"/>
    </location>
</feature>
<sequence>MPPTKPHRSNQLRPPSRNSSATKLAPNLQFTQKDAPQRKNPQVQRVHQQQRINRVNSRDHIPHRQPPVPPPKGKSKSGFTIAADEDEDDDDDEWTSESGAATPSRSVSTSDDESPPESVAAAVSAIPRSITPPASSTPVQKQQIQKTLPRVDTARPSDYYPSSKRARPPSMHSVQSTHGGHTHNVPLRPHPLIRGQSFGAPLAPLTTTATTTPNIPPAQLSSSPGSGSVRRFPTSAGTGSPTTTISVSPPSPEPRSAAAAAAPHRRTSVSSARSVATLPSMLSSREHSATSNGWSKTLGFRDRDYLNKEDMVAPYANGHSNTSRRNRTLSTLSSSSSSAAISSLVHAGAATRPPSPTLGPELVCYFPPASSPSFPSGGPYSHSQYPNQHHSSSKLSAPSNSNMISQAQVHPLLPPPYLSSHLTVLANRTPIRESYDRVVRAKNQMGVGGGGR</sequence>
<name>A0ABR1K949_9AGAR</name>
<dbReference type="EMBL" id="JBANRG010000001">
    <property type="protein sequence ID" value="KAK7472940.1"/>
    <property type="molecule type" value="Genomic_DNA"/>
</dbReference>
<dbReference type="Proteomes" id="UP001498398">
    <property type="component" value="Unassembled WGS sequence"/>
</dbReference>
<feature type="region of interest" description="Disordered" evidence="1">
    <location>
        <begin position="1"/>
        <end position="274"/>
    </location>
</feature>
<evidence type="ECO:0000313" key="2">
    <source>
        <dbReference type="EMBL" id="KAK7472940.1"/>
    </source>
</evidence>
<gene>
    <name evidence="2" type="ORF">VKT23_001045</name>
</gene>
<evidence type="ECO:0000256" key="1">
    <source>
        <dbReference type="SAM" id="MobiDB-lite"/>
    </source>
</evidence>
<feature type="compositionally biased region" description="Basic residues" evidence="1">
    <location>
        <begin position="1"/>
        <end position="10"/>
    </location>
</feature>
<feature type="compositionally biased region" description="Polar residues" evidence="1">
    <location>
        <begin position="132"/>
        <end position="146"/>
    </location>
</feature>
<feature type="compositionally biased region" description="Polar residues" evidence="1">
    <location>
        <begin position="96"/>
        <end position="109"/>
    </location>
</feature>
<feature type="compositionally biased region" description="Acidic residues" evidence="1">
    <location>
        <begin position="83"/>
        <end position="95"/>
    </location>
</feature>
<evidence type="ECO:0000313" key="3">
    <source>
        <dbReference type="Proteomes" id="UP001498398"/>
    </source>
</evidence>
<protein>
    <submittedName>
        <fullName evidence="2">Uncharacterized protein</fullName>
    </submittedName>
</protein>
<feature type="compositionally biased region" description="Low complexity" evidence="1">
    <location>
        <begin position="116"/>
        <end position="125"/>
    </location>
</feature>
<feature type="compositionally biased region" description="Polar residues" evidence="1">
    <location>
        <begin position="11"/>
        <end position="55"/>
    </location>
</feature>
<keyword evidence="3" id="KW-1185">Reference proteome</keyword>
<feature type="compositionally biased region" description="Low complexity" evidence="1">
    <location>
        <begin position="233"/>
        <end position="274"/>
    </location>
</feature>
<proteinExistence type="predicted"/>
<reference evidence="2 3" key="1">
    <citation type="submission" date="2024-01" db="EMBL/GenBank/DDBJ databases">
        <title>A draft genome for the cacao thread blight pathogen Marasmiellus scandens.</title>
        <authorList>
            <person name="Baruah I.K."/>
            <person name="Leung J."/>
            <person name="Bukari Y."/>
            <person name="Amoako-Attah I."/>
            <person name="Meinhardt L.W."/>
            <person name="Bailey B.A."/>
            <person name="Cohen S.P."/>
        </authorList>
    </citation>
    <scope>NUCLEOTIDE SEQUENCE [LARGE SCALE GENOMIC DNA]</scope>
    <source>
        <strain evidence="2 3">GH-19</strain>
    </source>
</reference>